<gene>
    <name evidence="10" type="ORF">METZ01_LOCUS84038</name>
</gene>
<reference evidence="10" key="1">
    <citation type="submission" date="2018-05" db="EMBL/GenBank/DDBJ databases">
        <authorList>
            <person name="Lanie J.A."/>
            <person name="Ng W.-L."/>
            <person name="Kazmierczak K.M."/>
            <person name="Andrzejewski T.M."/>
            <person name="Davidsen T.M."/>
            <person name="Wayne K.J."/>
            <person name="Tettelin H."/>
            <person name="Glass J.I."/>
            <person name="Rusch D."/>
            <person name="Podicherti R."/>
            <person name="Tsui H.-C.T."/>
            <person name="Winkler M.E."/>
        </authorList>
    </citation>
    <scope>NUCLEOTIDE SEQUENCE</scope>
</reference>
<feature type="domain" description="Rad50/SbcC-type AAA" evidence="9">
    <location>
        <begin position="4"/>
        <end position="218"/>
    </location>
</feature>
<dbReference type="GO" id="GO:0005524">
    <property type="term" value="F:ATP binding"/>
    <property type="evidence" value="ECO:0007669"/>
    <property type="project" value="UniProtKB-KW"/>
</dbReference>
<dbReference type="AlphaFoldDB" id="A0A381UT79"/>
<dbReference type="SUPFAM" id="SSF52540">
    <property type="entry name" value="P-loop containing nucleoside triphosphate hydrolases"/>
    <property type="match status" value="1"/>
</dbReference>
<dbReference type="InterPro" id="IPR004604">
    <property type="entry name" value="DNA_recomb/repair_RecN"/>
</dbReference>
<evidence type="ECO:0000256" key="4">
    <source>
        <dbReference type="ARBA" id="ARBA00022763"/>
    </source>
</evidence>
<keyword evidence="6" id="KW-0234">DNA repair</keyword>
<evidence type="ECO:0000256" key="7">
    <source>
        <dbReference type="ARBA" id="ARBA00033408"/>
    </source>
</evidence>
<dbReference type="Gene3D" id="6.10.140.1080">
    <property type="match status" value="1"/>
</dbReference>
<comment type="similarity">
    <text evidence="1">Belongs to the RecN family.</text>
</comment>
<evidence type="ECO:0000256" key="5">
    <source>
        <dbReference type="ARBA" id="ARBA00022840"/>
    </source>
</evidence>
<dbReference type="FunFam" id="3.40.50.300:FF:000319">
    <property type="entry name" value="DNA repair protein RecN"/>
    <property type="match status" value="1"/>
</dbReference>
<keyword evidence="3" id="KW-0547">Nucleotide-binding</keyword>
<protein>
    <recommendedName>
        <fullName evidence="2">DNA repair protein RecN</fullName>
    </recommendedName>
    <alternativeName>
        <fullName evidence="7">Recombination protein N</fullName>
    </alternativeName>
</protein>
<dbReference type="GO" id="GO:0006310">
    <property type="term" value="P:DNA recombination"/>
    <property type="evidence" value="ECO:0007669"/>
    <property type="project" value="InterPro"/>
</dbReference>
<feature type="coiled-coil region" evidence="8">
    <location>
        <begin position="297"/>
        <end position="369"/>
    </location>
</feature>
<organism evidence="10">
    <name type="scientific">marine metagenome</name>
    <dbReference type="NCBI Taxonomy" id="408172"/>
    <lineage>
        <taxon>unclassified sequences</taxon>
        <taxon>metagenomes</taxon>
        <taxon>ecological metagenomes</taxon>
    </lineage>
</organism>
<proteinExistence type="inferred from homology"/>
<keyword evidence="8" id="KW-0175">Coiled coil</keyword>
<dbReference type="InterPro" id="IPR038729">
    <property type="entry name" value="Rad50/SbcC_AAA"/>
</dbReference>
<accession>A0A381UT79</accession>
<name>A0A381UT79_9ZZZZ</name>
<dbReference type="EMBL" id="UINC01007058">
    <property type="protein sequence ID" value="SVA31184.1"/>
    <property type="molecule type" value="Genomic_DNA"/>
</dbReference>
<dbReference type="Gene3D" id="3.40.50.300">
    <property type="entry name" value="P-loop containing nucleotide triphosphate hydrolases"/>
    <property type="match status" value="1"/>
</dbReference>
<dbReference type="PANTHER" id="PTHR11059">
    <property type="entry name" value="DNA REPAIR PROTEIN RECN"/>
    <property type="match status" value="1"/>
</dbReference>
<feature type="non-terminal residue" evidence="10">
    <location>
        <position position="394"/>
    </location>
</feature>
<evidence type="ECO:0000256" key="6">
    <source>
        <dbReference type="ARBA" id="ARBA00023204"/>
    </source>
</evidence>
<keyword evidence="5" id="KW-0067">ATP-binding</keyword>
<evidence type="ECO:0000256" key="3">
    <source>
        <dbReference type="ARBA" id="ARBA00022741"/>
    </source>
</evidence>
<evidence type="ECO:0000259" key="9">
    <source>
        <dbReference type="Pfam" id="PF13476"/>
    </source>
</evidence>
<dbReference type="GO" id="GO:0009432">
    <property type="term" value="P:SOS response"/>
    <property type="evidence" value="ECO:0007669"/>
    <property type="project" value="TreeGrafter"/>
</dbReference>
<dbReference type="GO" id="GO:0043590">
    <property type="term" value="C:bacterial nucleoid"/>
    <property type="evidence" value="ECO:0007669"/>
    <property type="project" value="TreeGrafter"/>
</dbReference>
<feature type="coiled-coil region" evidence="8">
    <location>
        <begin position="200"/>
        <end position="230"/>
    </location>
</feature>
<sequence>MLKEIRIQNFAIIENLLVNFETGLNVLTGETGAGKSIIIDALNLLLGGRADTDSIRTGETTALVEGIFQISNEDTLAMVQEIGIESVDGELHIKRQISNSGKNRCFLNDSQITVSTLAKIGNRLVDLHGQHDHQTLLHPEIHVDLLDLFGKSKQSRDTFAKEFTEYQNQVKTLQSLDTDEKERLQREEFLGFQISEIDAANLSKEEEEEIKEEKNKLRHSEKIRSALQQSQTLLSEQSGSILESLRQILKDLEPLIEVDKELDSTFQRSQSAFYELEEVEDALRSHDRSLDFNPERLEEIEDRLAEINGLKRKYGNDVSEILTKRDQFAAELEQLAGNEENMNKLAKEIEKKEKIVAKLAIELADMREIGAKALKQGVEKELKELHMNGVRFGV</sequence>
<dbReference type="Pfam" id="PF13476">
    <property type="entry name" value="AAA_23"/>
    <property type="match status" value="1"/>
</dbReference>
<dbReference type="GO" id="GO:0006302">
    <property type="term" value="P:double-strand break repair"/>
    <property type="evidence" value="ECO:0007669"/>
    <property type="project" value="InterPro"/>
</dbReference>
<dbReference type="PANTHER" id="PTHR11059:SF0">
    <property type="entry name" value="DNA REPAIR PROTEIN RECN"/>
    <property type="match status" value="1"/>
</dbReference>
<evidence type="ECO:0000256" key="8">
    <source>
        <dbReference type="SAM" id="Coils"/>
    </source>
</evidence>
<dbReference type="CDD" id="cd03241">
    <property type="entry name" value="ABC_RecN"/>
    <property type="match status" value="1"/>
</dbReference>
<evidence type="ECO:0000256" key="1">
    <source>
        <dbReference type="ARBA" id="ARBA00009441"/>
    </source>
</evidence>
<keyword evidence="4" id="KW-0227">DNA damage</keyword>
<dbReference type="InterPro" id="IPR027417">
    <property type="entry name" value="P-loop_NTPase"/>
</dbReference>
<dbReference type="GO" id="GO:0016887">
    <property type="term" value="F:ATP hydrolysis activity"/>
    <property type="evidence" value="ECO:0007669"/>
    <property type="project" value="InterPro"/>
</dbReference>
<evidence type="ECO:0000256" key="2">
    <source>
        <dbReference type="ARBA" id="ARBA00021315"/>
    </source>
</evidence>
<evidence type="ECO:0000313" key="10">
    <source>
        <dbReference type="EMBL" id="SVA31184.1"/>
    </source>
</evidence>